<keyword evidence="4" id="KW-1185">Reference proteome</keyword>
<accession>A0A1Q9CSK0</accession>
<feature type="compositionally biased region" description="Polar residues" evidence="1">
    <location>
        <begin position="58"/>
        <end position="70"/>
    </location>
</feature>
<feature type="transmembrane region" description="Helical" evidence="2">
    <location>
        <begin position="375"/>
        <end position="397"/>
    </location>
</feature>
<evidence type="ECO:0000313" key="4">
    <source>
        <dbReference type="Proteomes" id="UP000186817"/>
    </source>
</evidence>
<dbReference type="InterPro" id="IPR018247">
    <property type="entry name" value="EF_Hand_1_Ca_BS"/>
</dbReference>
<dbReference type="PROSITE" id="PS00018">
    <property type="entry name" value="EF_HAND_1"/>
    <property type="match status" value="1"/>
</dbReference>
<keyword evidence="2" id="KW-1133">Transmembrane helix</keyword>
<protein>
    <recommendedName>
        <fullName evidence="5">EF-hand domain-containing protein</fullName>
    </recommendedName>
</protein>
<feature type="region of interest" description="Disordered" evidence="1">
    <location>
        <begin position="53"/>
        <end position="123"/>
    </location>
</feature>
<dbReference type="Proteomes" id="UP000186817">
    <property type="component" value="Unassembled WGS sequence"/>
</dbReference>
<dbReference type="EMBL" id="LSRX01000950">
    <property type="protein sequence ID" value="OLP85892.1"/>
    <property type="molecule type" value="Genomic_DNA"/>
</dbReference>
<evidence type="ECO:0000256" key="2">
    <source>
        <dbReference type="SAM" id="Phobius"/>
    </source>
</evidence>
<dbReference type="OrthoDB" id="426996at2759"/>
<reference evidence="3 4" key="1">
    <citation type="submission" date="2016-02" db="EMBL/GenBank/DDBJ databases">
        <title>Genome analysis of coral dinoflagellate symbionts highlights evolutionary adaptations to a symbiotic lifestyle.</title>
        <authorList>
            <person name="Aranda M."/>
            <person name="Li Y."/>
            <person name="Liew Y.J."/>
            <person name="Baumgarten S."/>
            <person name="Simakov O."/>
            <person name="Wilson M."/>
            <person name="Piel J."/>
            <person name="Ashoor H."/>
            <person name="Bougouffa S."/>
            <person name="Bajic V.B."/>
            <person name="Ryu T."/>
            <person name="Ravasi T."/>
            <person name="Bayer T."/>
            <person name="Micklem G."/>
            <person name="Kim H."/>
            <person name="Bhak J."/>
            <person name="Lajeunesse T.C."/>
            <person name="Voolstra C.R."/>
        </authorList>
    </citation>
    <scope>NUCLEOTIDE SEQUENCE [LARGE SCALE GENOMIC DNA]</scope>
    <source>
        <strain evidence="3 4">CCMP2467</strain>
    </source>
</reference>
<feature type="compositionally biased region" description="Acidic residues" evidence="1">
    <location>
        <begin position="104"/>
        <end position="120"/>
    </location>
</feature>
<gene>
    <name evidence="3" type="ORF">AK812_SmicGene33071</name>
</gene>
<evidence type="ECO:0000313" key="3">
    <source>
        <dbReference type="EMBL" id="OLP85892.1"/>
    </source>
</evidence>
<feature type="compositionally biased region" description="Low complexity" evidence="1">
    <location>
        <begin position="93"/>
        <end position="103"/>
    </location>
</feature>
<name>A0A1Q9CSK0_SYMMI</name>
<organism evidence="3 4">
    <name type="scientific">Symbiodinium microadriaticum</name>
    <name type="common">Dinoflagellate</name>
    <name type="synonym">Zooxanthella microadriatica</name>
    <dbReference type="NCBI Taxonomy" id="2951"/>
    <lineage>
        <taxon>Eukaryota</taxon>
        <taxon>Sar</taxon>
        <taxon>Alveolata</taxon>
        <taxon>Dinophyceae</taxon>
        <taxon>Suessiales</taxon>
        <taxon>Symbiodiniaceae</taxon>
        <taxon>Symbiodinium</taxon>
    </lineage>
</organism>
<sequence length="634" mass="68452">MMSEVSLDWPLSKEEQKKRIMRLYDKDVQAANELLHSGEAALKVALKALHQKLKDSQGEGSTASQDTTCPEQRHPGGREAVTSIRSEPEEPKTPTSPACTEQTEQTEEAAEETPEDDENAAEAAARLQHAIVDAAAALASLFGTSSLSSVLVGIAADADKDSPEECSEVRQRAKSEGSRVIAPAIQKPEDRRRRKSRGGEPLKVSFADEEEMEEHWPGRSSSRRRPSIGEPEPPPPSSPLAKQAPKAPPAGPAALSQALQGQTRACVQRRQRRGRAPPTPSSAPAGMLDFIWSTAYASRLRTAQKTCLLMLPIHDKMGVPGIIVSWCKRVLSMSCVQFGRVVPGRIAAPHHGPRKKATKLADHAAMGEQRPVRKLFLGALALAACFACLAAHLRVAFIPSSSASVRRRLLLTQATLGSALLPASAHAEEQPKEQVKRLAVVETYPPFGSLVPLTGVFSLAQTAARITAPGELPGMSARFGKLTNDDLDAYRFVCTQYIGLIRYADPDEKVVGYDKAGRFKACDDAIAAVGRARDVLKKTDVKDDAQKEDVTVFQKEVSAIGVNLAGFFALIPQGDFVKALSLSQKLRNMDTDKDNQLSEEEVTTVRSGMKPLAQDDADIVAALRKLGAGRLLIP</sequence>
<evidence type="ECO:0008006" key="5">
    <source>
        <dbReference type="Google" id="ProtNLM"/>
    </source>
</evidence>
<dbReference type="AlphaFoldDB" id="A0A1Q9CSK0"/>
<keyword evidence="2" id="KW-0472">Membrane</keyword>
<evidence type="ECO:0000256" key="1">
    <source>
        <dbReference type="SAM" id="MobiDB-lite"/>
    </source>
</evidence>
<comment type="caution">
    <text evidence="3">The sequence shown here is derived from an EMBL/GenBank/DDBJ whole genome shotgun (WGS) entry which is preliminary data.</text>
</comment>
<feature type="compositionally biased region" description="Basic and acidic residues" evidence="1">
    <location>
        <begin position="157"/>
        <end position="177"/>
    </location>
</feature>
<feature type="region of interest" description="Disordered" evidence="1">
    <location>
        <begin position="157"/>
        <end position="284"/>
    </location>
</feature>
<feature type="compositionally biased region" description="Low complexity" evidence="1">
    <location>
        <begin position="252"/>
        <end position="266"/>
    </location>
</feature>
<proteinExistence type="predicted"/>
<keyword evidence="2" id="KW-0812">Transmembrane</keyword>